<dbReference type="GO" id="GO:0051539">
    <property type="term" value="F:4 iron, 4 sulfur cluster binding"/>
    <property type="evidence" value="ECO:0007669"/>
    <property type="project" value="UniProtKB-KW"/>
</dbReference>
<dbReference type="GO" id="GO:0016491">
    <property type="term" value="F:oxidoreductase activity"/>
    <property type="evidence" value="ECO:0007669"/>
    <property type="project" value="UniProtKB-ARBA"/>
</dbReference>
<dbReference type="PROSITE" id="PS51379">
    <property type="entry name" value="4FE4S_FER_2"/>
    <property type="match status" value="3"/>
</dbReference>
<dbReference type="SUPFAM" id="SSF54862">
    <property type="entry name" value="4Fe-4S ferredoxins"/>
    <property type="match status" value="1"/>
</dbReference>
<feature type="domain" description="4Fe-4S ferredoxin-type" evidence="9">
    <location>
        <begin position="50"/>
        <end position="82"/>
    </location>
</feature>
<dbReference type="AlphaFoldDB" id="A0A0F7P793"/>
<evidence type="ECO:0000313" key="12">
    <source>
        <dbReference type="Proteomes" id="UP000060390"/>
    </source>
</evidence>
<evidence type="ECO:0000256" key="6">
    <source>
        <dbReference type="ARBA" id="ARBA00023004"/>
    </source>
</evidence>
<dbReference type="InterPro" id="IPR017896">
    <property type="entry name" value="4Fe4S_Fe-S-bd"/>
</dbReference>
<accession>A0A0F7P793</accession>
<keyword evidence="7" id="KW-0411">Iron-sulfur</keyword>
<dbReference type="RefSeq" id="WP_050047419.1">
    <property type="nucleotide sequence ID" value="NZ_CP008874.1"/>
</dbReference>
<sequence>MGEQWGFYFDTNKCMGCSACAIACKNRHGAEAGGVDWRRVERVSSGEFPDYNEQNVSLSCMHCADAPCEKVCPTNAIEKRESDGIVTIDRDKCIGCKYCGWACPYGAPQYGDEGLMQKCNLCLDKGPGSGADAPSKNDQEDPLEPACVDECVGDALHAGPISELMDLASQAAADRYANDQTSVIVEPPNNDATAENASNSIITPFNAGD</sequence>
<feature type="compositionally biased region" description="Polar residues" evidence="8">
    <location>
        <begin position="190"/>
        <end position="203"/>
    </location>
</feature>
<keyword evidence="3" id="KW-0479">Metal-binding</keyword>
<gene>
    <name evidence="11" type="ORF">HLASA_0053</name>
    <name evidence="10" type="ORF">HLASF_0053</name>
</gene>
<keyword evidence="5" id="KW-0249">Electron transport</keyword>
<name>A0A0F7P793_9EURY</name>
<dbReference type="Proteomes" id="UP000069906">
    <property type="component" value="Chromosome"/>
</dbReference>
<evidence type="ECO:0000256" key="4">
    <source>
        <dbReference type="ARBA" id="ARBA00022737"/>
    </source>
</evidence>
<evidence type="ECO:0000256" key="3">
    <source>
        <dbReference type="ARBA" id="ARBA00022723"/>
    </source>
</evidence>
<dbReference type="KEGG" id="hsu:HLASF_0053"/>
<dbReference type="KEGG" id="hsf:HLASA_0053"/>
<dbReference type="Gene3D" id="3.30.70.20">
    <property type="match status" value="2"/>
</dbReference>
<organism evidence="10 13">
    <name type="scientific">Halanaeroarchaeum sulfurireducens</name>
    <dbReference type="NCBI Taxonomy" id="1604004"/>
    <lineage>
        <taxon>Archaea</taxon>
        <taxon>Methanobacteriati</taxon>
        <taxon>Methanobacteriota</taxon>
        <taxon>Stenosarchaea group</taxon>
        <taxon>Halobacteria</taxon>
        <taxon>Halobacteriales</taxon>
        <taxon>Halobacteriaceae</taxon>
        <taxon>Halanaeroarchaeum</taxon>
    </lineage>
</organism>
<evidence type="ECO:0000259" key="9">
    <source>
        <dbReference type="PROSITE" id="PS51379"/>
    </source>
</evidence>
<keyword evidence="13" id="KW-1185">Reference proteome</keyword>
<proteinExistence type="predicted"/>
<evidence type="ECO:0000256" key="5">
    <source>
        <dbReference type="ARBA" id="ARBA00022982"/>
    </source>
</evidence>
<dbReference type="EMBL" id="CP008874">
    <property type="protein sequence ID" value="AKH96567.1"/>
    <property type="molecule type" value="Genomic_DNA"/>
</dbReference>
<dbReference type="InterPro" id="IPR050954">
    <property type="entry name" value="ET_IronSulfur_Cluster-Binding"/>
</dbReference>
<keyword evidence="4" id="KW-0677">Repeat</keyword>
<dbReference type="STRING" id="1604004.HLASA_0053"/>
<reference evidence="11 12" key="3">
    <citation type="journal article" date="2016" name="Stand. Genomic Sci.">
        <title>Complete genome sequence of 'Halanaeroarchaeum sulfurireducens' M27-SA2, a sulfur-reducing and acetate-oxidizing haloarchaeon from the deep-sea hypersaline anoxic lake Medee.</title>
        <authorList>
            <person name="Messina E."/>
            <person name="Sorokin D.Y."/>
            <person name="Kublanov I.V."/>
            <person name="Toshchakov S."/>
            <person name="Lopatina A."/>
            <person name="Arcadi E."/>
            <person name="Smedile F."/>
            <person name="La Spada G."/>
            <person name="La Cono V."/>
            <person name="Yakimov M.M."/>
        </authorList>
    </citation>
    <scope>NUCLEOTIDE SEQUENCE [LARGE SCALE GENOMIC DNA]</scope>
    <source>
        <strain evidence="11 12">M27-SA2</strain>
    </source>
</reference>
<evidence type="ECO:0000313" key="11">
    <source>
        <dbReference type="EMBL" id="ALG80969.1"/>
    </source>
</evidence>
<evidence type="ECO:0000256" key="2">
    <source>
        <dbReference type="ARBA" id="ARBA00022485"/>
    </source>
</evidence>
<dbReference type="GO" id="GO:0046872">
    <property type="term" value="F:metal ion binding"/>
    <property type="evidence" value="ECO:0007669"/>
    <property type="project" value="UniProtKB-KW"/>
</dbReference>
<evidence type="ECO:0000313" key="10">
    <source>
        <dbReference type="EMBL" id="AKH96567.1"/>
    </source>
</evidence>
<feature type="domain" description="4Fe-4S ferredoxin-type" evidence="9">
    <location>
        <begin position="5"/>
        <end position="35"/>
    </location>
</feature>
<keyword evidence="1" id="KW-0813">Transport</keyword>
<feature type="domain" description="4Fe-4S ferredoxin-type" evidence="9">
    <location>
        <begin position="84"/>
        <end position="113"/>
    </location>
</feature>
<reference evidence="12" key="2">
    <citation type="submission" date="2015-05" db="EMBL/GenBank/DDBJ databases">
        <title>Complete genome sequence of Halanaeroarchaeum sulfurireducens type strain M27-SA2, a sulfate-reducer haloarchaeon from marine anoxic lake Medee.</title>
        <authorList>
            <person name="Messina E."/>
            <person name="Kublanov I.V."/>
            <person name="Toshchakov S."/>
            <person name="Arcadi E."/>
            <person name="La Spada G."/>
            <person name="La Cono V."/>
            <person name="Yakimov M.M."/>
        </authorList>
    </citation>
    <scope>NUCLEOTIDE SEQUENCE [LARGE SCALE GENOMIC DNA]</scope>
    <source>
        <strain evidence="12">M27-SA2</strain>
    </source>
</reference>
<dbReference type="PANTHER" id="PTHR43177">
    <property type="entry name" value="PROTEIN NRFC"/>
    <property type="match status" value="1"/>
</dbReference>
<keyword evidence="6" id="KW-0408">Iron</keyword>
<evidence type="ECO:0000256" key="7">
    <source>
        <dbReference type="ARBA" id="ARBA00023014"/>
    </source>
</evidence>
<dbReference type="Pfam" id="PF00037">
    <property type="entry name" value="Fer4"/>
    <property type="match status" value="1"/>
</dbReference>
<protein>
    <submittedName>
        <fullName evidence="10">4Fe-4S ferredoxin iron-sulfur binding domain-containing protein</fullName>
    </submittedName>
</protein>
<dbReference type="PROSITE" id="PS00198">
    <property type="entry name" value="4FE4S_FER_1"/>
    <property type="match status" value="1"/>
</dbReference>
<dbReference type="HOGENOM" id="CLU_043374_2_1_2"/>
<dbReference type="PANTHER" id="PTHR43177:SF5">
    <property type="entry name" value="ANAEROBIC DIMETHYL SULFOXIDE REDUCTASE CHAIN B-RELATED"/>
    <property type="match status" value="1"/>
</dbReference>
<dbReference type="InterPro" id="IPR017900">
    <property type="entry name" value="4Fe4S_Fe_S_CS"/>
</dbReference>
<keyword evidence="2" id="KW-0004">4Fe-4S</keyword>
<evidence type="ECO:0000313" key="13">
    <source>
        <dbReference type="Proteomes" id="UP000069906"/>
    </source>
</evidence>
<evidence type="ECO:0000256" key="8">
    <source>
        <dbReference type="SAM" id="MobiDB-lite"/>
    </source>
</evidence>
<dbReference type="OrthoDB" id="2837at2157"/>
<dbReference type="GeneID" id="26009427"/>
<feature type="region of interest" description="Disordered" evidence="8">
    <location>
        <begin position="184"/>
        <end position="209"/>
    </location>
</feature>
<reference evidence="10 13" key="1">
    <citation type="journal article" date="2015" name="ISME J.">
        <title>Elemental sulfur and acetate can support life of a novel strictly anaerobic haloarchaeon.</title>
        <authorList>
            <person name="Sorokin D.Y."/>
            <person name="Kublanov I.V."/>
            <person name="Gavrilov S.N."/>
            <person name="Rojo D."/>
            <person name="Roman P."/>
            <person name="Golyshin P.N."/>
            <person name="Slepak V.Z."/>
            <person name="Smedile F."/>
            <person name="Ferrer M."/>
            <person name="Messina E."/>
            <person name="La Cono V."/>
            <person name="Yakimov M.M."/>
        </authorList>
    </citation>
    <scope>NUCLEOTIDE SEQUENCE [LARGE SCALE GENOMIC DNA]</scope>
    <source>
        <strain evidence="10 13">HSR2</strain>
    </source>
</reference>
<dbReference type="Proteomes" id="UP000060390">
    <property type="component" value="Chromosome"/>
</dbReference>
<dbReference type="Pfam" id="PF13247">
    <property type="entry name" value="Fer4_11"/>
    <property type="match status" value="1"/>
</dbReference>
<dbReference type="EMBL" id="CP011564">
    <property type="protein sequence ID" value="ALG80969.1"/>
    <property type="molecule type" value="Genomic_DNA"/>
</dbReference>
<evidence type="ECO:0000256" key="1">
    <source>
        <dbReference type="ARBA" id="ARBA00022448"/>
    </source>
</evidence>
<dbReference type="CDD" id="cd16371">
    <property type="entry name" value="DMSOR_beta_like"/>
    <property type="match status" value="1"/>
</dbReference>